<name>A0A067L7R9_JATCU</name>
<reference evidence="2 3" key="1">
    <citation type="journal article" date="2014" name="PLoS ONE">
        <title>Global Analysis of Gene Expression Profiles in Physic Nut (Jatropha curcas L.) Seedlings Exposed to Salt Stress.</title>
        <authorList>
            <person name="Zhang L."/>
            <person name="Zhang C."/>
            <person name="Wu P."/>
            <person name="Chen Y."/>
            <person name="Li M."/>
            <person name="Jiang H."/>
            <person name="Wu G."/>
        </authorList>
    </citation>
    <scope>NUCLEOTIDE SEQUENCE [LARGE SCALE GENOMIC DNA]</scope>
    <source>
        <strain evidence="3">cv. GZQX0401</strain>
        <tissue evidence="2">Young leaves</tissue>
    </source>
</reference>
<accession>A0A067L7R9</accession>
<evidence type="ECO:0000313" key="2">
    <source>
        <dbReference type="EMBL" id="KDP43248.1"/>
    </source>
</evidence>
<feature type="region of interest" description="Disordered" evidence="1">
    <location>
        <begin position="1"/>
        <end position="23"/>
    </location>
</feature>
<sequence length="70" mass="7676">MALDAHHLKNAKARGRLHSSGGESEAKICFVRAKEATTWSVAKECRIQGHLFDEAKRRGLGTSNKENNGV</sequence>
<dbReference type="Proteomes" id="UP000027138">
    <property type="component" value="Unassembled WGS sequence"/>
</dbReference>
<dbReference type="AlphaFoldDB" id="A0A067L7R9"/>
<feature type="compositionally biased region" description="Basic residues" evidence="1">
    <location>
        <begin position="8"/>
        <end position="17"/>
    </location>
</feature>
<gene>
    <name evidence="2" type="ORF">JCGZ_22800</name>
</gene>
<proteinExistence type="predicted"/>
<keyword evidence="3" id="KW-1185">Reference proteome</keyword>
<evidence type="ECO:0000256" key="1">
    <source>
        <dbReference type="SAM" id="MobiDB-lite"/>
    </source>
</evidence>
<protein>
    <submittedName>
        <fullName evidence="2">Uncharacterized protein</fullName>
    </submittedName>
</protein>
<organism evidence="2 3">
    <name type="scientific">Jatropha curcas</name>
    <name type="common">Barbados nut</name>
    <dbReference type="NCBI Taxonomy" id="180498"/>
    <lineage>
        <taxon>Eukaryota</taxon>
        <taxon>Viridiplantae</taxon>
        <taxon>Streptophyta</taxon>
        <taxon>Embryophyta</taxon>
        <taxon>Tracheophyta</taxon>
        <taxon>Spermatophyta</taxon>
        <taxon>Magnoliopsida</taxon>
        <taxon>eudicotyledons</taxon>
        <taxon>Gunneridae</taxon>
        <taxon>Pentapetalae</taxon>
        <taxon>rosids</taxon>
        <taxon>fabids</taxon>
        <taxon>Malpighiales</taxon>
        <taxon>Euphorbiaceae</taxon>
        <taxon>Crotonoideae</taxon>
        <taxon>Jatropheae</taxon>
        <taxon>Jatropha</taxon>
    </lineage>
</organism>
<evidence type="ECO:0000313" key="3">
    <source>
        <dbReference type="Proteomes" id="UP000027138"/>
    </source>
</evidence>
<dbReference type="EMBL" id="KK914277">
    <property type="protein sequence ID" value="KDP43248.1"/>
    <property type="molecule type" value="Genomic_DNA"/>
</dbReference>